<organism evidence="1 2">
    <name type="scientific">Russula earlei</name>
    <dbReference type="NCBI Taxonomy" id="71964"/>
    <lineage>
        <taxon>Eukaryota</taxon>
        <taxon>Fungi</taxon>
        <taxon>Dikarya</taxon>
        <taxon>Basidiomycota</taxon>
        <taxon>Agaricomycotina</taxon>
        <taxon>Agaricomycetes</taxon>
        <taxon>Russulales</taxon>
        <taxon>Russulaceae</taxon>
        <taxon>Russula</taxon>
    </lineage>
</organism>
<keyword evidence="2" id="KW-1185">Reference proteome</keyword>
<gene>
    <name evidence="1" type="ORF">F5148DRAFT_1269062</name>
</gene>
<protein>
    <submittedName>
        <fullName evidence="1">Uncharacterized protein</fullName>
    </submittedName>
</protein>
<accession>A0ACC0TQY3</accession>
<comment type="caution">
    <text evidence="1">The sequence shown here is derived from an EMBL/GenBank/DDBJ whole genome shotgun (WGS) entry which is preliminary data.</text>
</comment>
<name>A0ACC0TQY3_9AGAM</name>
<dbReference type="Proteomes" id="UP001207468">
    <property type="component" value="Unassembled WGS sequence"/>
</dbReference>
<proteinExistence type="predicted"/>
<evidence type="ECO:0000313" key="1">
    <source>
        <dbReference type="EMBL" id="KAI9433371.1"/>
    </source>
</evidence>
<reference evidence="1" key="1">
    <citation type="submission" date="2021-03" db="EMBL/GenBank/DDBJ databases">
        <title>Evolutionary priming and transition to the ectomycorrhizal habit in an iconic lineage of mushroom-forming fungi: is preadaptation a requirement?</title>
        <authorList>
            <consortium name="DOE Joint Genome Institute"/>
            <person name="Looney B.P."/>
            <person name="Miyauchi S."/>
            <person name="Morin E."/>
            <person name="Drula E."/>
            <person name="Courty P.E."/>
            <person name="Chicoki N."/>
            <person name="Fauchery L."/>
            <person name="Kohler A."/>
            <person name="Kuo A."/>
            <person name="LaButti K."/>
            <person name="Pangilinan J."/>
            <person name="Lipzen A."/>
            <person name="Riley R."/>
            <person name="Andreopoulos W."/>
            <person name="He G."/>
            <person name="Johnson J."/>
            <person name="Barry K.W."/>
            <person name="Grigoriev I.V."/>
            <person name="Nagy L."/>
            <person name="Hibbett D."/>
            <person name="Henrissat B."/>
            <person name="Matheny P.B."/>
            <person name="Labbe J."/>
            <person name="Martin A.F."/>
        </authorList>
    </citation>
    <scope>NUCLEOTIDE SEQUENCE</scope>
    <source>
        <strain evidence="1">BPL698</strain>
    </source>
</reference>
<evidence type="ECO:0000313" key="2">
    <source>
        <dbReference type="Proteomes" id="UP001207468"/>
    </source>
</evidence>
<sequence>MRPFAHVLAIFCLAVGIAPFFAHASSTSTSTLNRPYANLLSHLSPLKLTLPRIRPEDVPQAHMDKVWSIRREMAGHMENLESKFNTLKTAGYTADSSEYQNAVEEHIRVMRPLKDQAVVLNRDYVTPVGNVVLNAGWLAMDPNHHLKNYQDTKKL</sequence>
<dbReference type="EMBL" id="JAGFNK010001246">
    <property type="protein sequence ID" value="KAI9433371.1"/>
    <property type="molecule type" value="Genomic_DNA"/>
</dbReference>